<dbReference type="Pfam" id="PF00440">
    <property type="entry name" value="TetR_N"/>
    <property type="match status" value="1"/>
</dbReference>
<evidence type="ECO:0000256" key="4">
    <source>
        <dbReference type="PROSITE-ProRule" id="PRU00335"/>
    </source>
</evidence>
<feature type="domain" description="HTH tetR-type" evidence="5">
    <location>
        <begin position="12"/>
        <end position="72"/>
    </location>
</feature>
<organism evidence="6 7">
    <name type="scientific">Nonomuraea antimicrobica</name>
    <dbReference type="NCBI Taxonomy" id="561173"/>
    <lineage>
        <taxon>Bacteria</taxon>
        <taxon>Bacillati</taxon>
        <taxon>Actinomycetota</taxon>
        <taxon>Actinomycetes</taxon>
        <taxon>Streptosporangiales</taxon>
        <taxon>Streptosporangiaceae</taxon>
        <taxon>Nonomuraea</taxon>
    </lineage>
</organism>
<gene>
    <name evidence="6" type="ORF">GCM10022224_025730</name>
</gene>
<dbReference type="Gene3D" id="1.10.357.10">
    <property type="entry name" value="Tetracycline Repressor, domain 2"/>
    <property type="match status" value="1"/>
</dbReference>
<name>A0ABP7BHY9_9ACTN</name>
<keyword evidence="2 4" id="KW-0238">DNA-binding</keyword>
<dbReference type="PANTHER" id="PTHR30055:SF243">
    <property type="entry name" value="HTH-TYPE TRANSCRIPTIONAL REGULATOR RV1816"/>
    <property type="match status" value="1"/>
</dbReference>
<reference evidence="7" key="1">
    <citation type="journal article" date="2019" name="Int. J. Syst. Evol. Microbiol.">
        <title>The Global Catalogue of Microorganisms (GCM) 10K type strain sequencing project: providing services to taxonomists for standard genome sequencing and annotation.</title>
        <authorList>
            <consortium name="The Broad Institute Genomics Platform"/>
            <consortium name="The Broad Institute Genome Sequencing Center for Infectious Disease"/>
            <person name="Wu L."/>
            <person name="Ma J."/>
        </authorList>
    </citation>
    <scope>NUCLEOTIDE SEQUENCE [LARGE SCALE GENOMIC DNA]</scope>
    <source>
        <strain evidence="7">JCM 16904</strain>
    </source>
</reference>
<dbReference type="PRINTS" id="PR00455">
    <property type="entry name" value="HTHTETR"/>
</dbReference>
<keyword evidence="3" id="KW-0804">Transcription</keyword>
<dbReference type="Proteomes" id="UP001500902">
    <property type="component" value="Unassembled WGS sequence"/>
</dbReference>
<dbReference type="PROSITE" id="PS50977">
    <property type="entry name" value="HTH_TETR_2"/>
    <property type="match status" value="1"/>
</dbReference>
<keyword evidence="7" id="KW-1185">Reference proteome</keyword>
<dbReference type="PANTHER" id="PTHR30055">
    <property type="entry name" value="HTH-TYPE TRANSCRIPTIONAL REGULATOR RUTR"/>
    <property type="match status" value="1"/>
</dbReference>
<dbReference type="InterPro" id="IPR001647">
    <property type="entry name" value="HTH_TetR"/>
</dbReference>
<dbReference type="SUPFAM" id="SSF46689">
    <property type="entry name" value="Homeodomain-like"/>
    <property type="match status" value="1"/>
</dbReference>
<sequence length="246" mass="26475">MTEGSRRERLRAETAREIKETALALLSEGGPGAVTLRAIARRMGMTAGAIYGYYATRDDLLTALIDDVYTALMDEIEQACDALPADDASGRLLAWAETFRRWSVANPEGFRLVYGEPVPGYRPPPGGPAPGAERRACAGLVTLVAAAWPYLTSPGEVSPKGSQEISPYEWSDFGPGLADEVRASHPGLPPSAVALALRVWGRMHGLVALEVHGHLRVQARHPDKLYRDEICDLVTSLGLPAPGPRP</sequence>
<accession>A0ABP7BHY9</accession>
<dbReference type="InterPro" id="IPR050109">
    <property type="entry name" value="HTH-type_TetR-like_transc_reg"/>
</dbReference>
<dbReference type="EMBL" id="BAAAZP010000048">
    <property type="protein sequence ID" value="GAA3661162.1"/>
    <property type="molecule type" value="Genomic_DNA"/>
</dbReference>
<evidence type="ECO:0000256" key="1">
    <source>
        <dbReference type="ARBA" id="ARBA00023015"/>
    </source>
</evidence>
<dbReference type="InterPro" id="IPR009057">
    <property type="entry name" value="Homeodomain-like_sf"/>
</dbReference>
<keyword evidence="1" id="KW-0805">Transcription regulation</keyword>
<dbReference type="InterPro" id="IPR036271">
    <property type="entry name" value="Tet_transcr_reg_TetR-rel_C_sf"/>
</dbReference>
<dbReference type="InterPro" id="IPR025996">
    <property type="entry name" value="MT1864/Rv1816-like_C"/>
</dbReference>
<dbReference type="SUPFAM" id="SSF48498">
    <property type="entry name" value="Tetracyclin repressor-like, C-terminal domain"/>
    <property type="match status" value="1"/>
</dbReference>
<evidence type="ECO:0000313" key="6">
    <source>
        <dbReference type="EMBL" id="GAA3661162.1"/>
    </source>
</evidence>
<feature type="DNA-binding region" description="H-T-H motif" evidence="4">
    <location>
        <begin position="35"/>
        <end position="54"/>
    </location>
</feature>
<protein>
    <submittedName>
        <fullName evidence="6">TetR/AcrR family transcriptional regulator</fullName>
    </submittedName>
</protein>
<proteinExistence type="predicted"/>
<evidence type="ECO:0000313" key="7">
    <source>
        <dbReference type="Proteomes" id="UP001500902"/>
    </source>
</evidence>
<evidence type="ECO:0000259" key="5">
    <source>
        <dbReference type="PROSITE" id="PS50977"/>
    </source>
</evidence>
<dbReference type="RefSeq" id="WP_344876453.1">
    <property type="nucleotide sequence ID" value="NZ_BAAAZP010000048.1"/>
</dbReference>
<comment type="caution">
    <text evidence="6">The sequence shown here is derived from an EMBL/GenBank/DDBJ whole genome shotgun (WGS) entry which is preliminary data.</text>
</comment>
<evidence type="ECO:0000256" key="3">
    <source>
        <dbReference type="ARBA" id="ARBA00023163"/>
    </source>
</evidence>
<evidence type="ECO:0000256" key="2">
    <source>
        <dbReference type="ARBA" id="ARBA00023125"/>
    </source>
</evidence>
<dbReference type="Pfam" id="PF13305">
    <property type="entry name" value="TetR_C_33"/>
    <property type="match status" value="1"/>
</dbReference>